<gene>
    <name evidence="2" type="ORF">KYE_02505</name>
</gene>
<sequence length="275" mass="29639">MLRITRIDLNPFFTLPHRTSGSAGVPLHNRLPFYRAYATGLPSHVKSLVLTSDPQGREAGSQNRLLGVPVAEALSALSREGVIPAPDAVFLCGDLYDYPDCHKRGGTGTVDEVFQAFSEVTPEVVGVLGNHDQMDHPEALPDNTTLLDGGVVRVLGNLNVGGVSGIVDNPNRNQRRTEDDFLAALESVTDQAPEILLLHQGPTDPERAARRGDPGVALSLETGFQGLTVFGHTRWDWPWLISLDEGQALNVDGRVVVVLPEVDGVFGFSAKVKIP</sequence>
<dbReference type="Proteomes" id="UP000003208">
    <property type="component" value="Unassembled WGS sequence"/>
</dbReference>
<keyword evidence="3" id="KW-1185">Reference proteome</keyword>
<feature type="domain" description="Calcineurin-like phosphoesterase" evidence="1">
    <location>
        <begin position="71"/>
        <end position="233"/>
    </location>
</feature>
<dbReference type="SUPFAM" id="SSF56300">
    <property type="entry name" value="Metallo-dependent phosphatases"/>
    <property type="match status" value="1"/>
</dbReference>
<dbReference type="GO" id="GO:0016787">
    <property type="term" value="F:hydrolase activity"/>
    <property type="evidence" value="ECO:0007669"/>
    <property type="project" value="InterPro"/>
</dbReference>
<reference evidence="2 3" key="1">
    <citation type="journal article" date="2012" name="J. Bacteriol.">
        <title>Genome sequence of deep-sea manganese-oxidizing bacterium Marinobacter manganoxydans MnI7-9.</title>
        <authorList>
            <person name="Wang H."/>
            <person name="Li H."/>
            <person name="Shao Z."/>
            <person name="Liao S."/>
            <person name="Johnstone L."/>
            <person name="Rensing C."/>
            <person name="Wang G."/>
        </authorList>
    </citation>
    <scope>NUCLEOTIDE SEQUENCE [LARGE SCALE GENOMIC DNA]</scope>
    <source>
        <strain evidence="2 3">MnI7-9</strain>
    </source>
</reference>
<protein>
    <recommendedName>
        <fullName evidence="1">Calcineurin-like phosphoesterase domain-containing protein</fullName>
    </recommendedName>
</protein>
<dbReference type="PATRIC" id="fig|1094979.3.peg.466"/>
<name>G6YNT9_9GAMM</name>
<dbReference type="AlphaFoldDB" id="G6YNT9"/>
<dbReference type="EMBL" id="AGTR01000012">
    <property type="protein sequence ID" value="EHJ06146.1"/>
    <property type="molecule type" value="Genomic_DNA"/>
</dbReference>
<evidence type="ECO:0000313" key="3">
    <source>
        <dbReference type="Proteomes" id="UP000003208"/>
    </source>
</evidence>
<dbReference type="Pfam" id="PF00149">
    <property type="entry name" value="Metallophos"/>
    <property type="match status" value="1"/>
</dbReference>
<organism evidence="2 3">
    <name type="scientific">Marinobacter manganoxydans MnI7-9</name>
    <dbReference type="NCBI Taxonomy" id="1094979"/>
    <lineage>
        <taxon>Bacteria</taxon>
        <taxon>Pseudomonadati</taxon>
        <taxon>Pseudomonadota</taxon>
        <taxon>Gammaproteobacteria</taxon>
        <taxon>Pseudomonadales</taxon>
        <taxon>Marinobacteraceae</taxon>
        <taxon>Marinobacter</taxon>
    </lineage>
</organism>
<dbReference type="InterPro" id="IPR029052">
    <property type="entry name" value="Metallo-depent_PP-like"/>
</dbReference>
<dbReference type="InterPro" id="IPR004843">
    <property type="entry name" value="Calcineurin-like_PHP"/>
</dbReference>
<evidence type="ECO:0000259" key="1">
    <source>
        <dbReference type="Pfam" id="PF00149"/>
    </source>
</evidence>
<proteinExistence type="predicted"/>
<accession>G6YNT9</accession>
<dbReference type="RefSeq" id="WP_008170037.1">
    <property type="nucleotide sequence ID" value="NZ_AGTR01000012.1"/>
</dbReference>
<dbReference type="Gene3D" id="3.60.21.10">
    <property type="match status" value="1"/>
</dbReference>
<evidence type="ECO:0000313" key="2">
    <source>
        <dbReference type="EMBL" id="EHJ06146.1"/>
    </source>
</evidence>